<keyword evidence="5 7" id="KW-1133">Transmembrane helix</keyword>
<protein>
    <submittedName>
        <fullName evidence="9">DedA family protein</fullName>
    </submittedName>
</protein>
<accession>A0ABW1FVT8</accession>
<reference evidence="10" key="1">
    <citation type="journal article" date="2019" name="Int. J. Syst. Evol. Microbiol.">
        <title>The Global Catalogue of Microorganisms (GCM) 10K type strain sequencing project: providing services to taxonomists for standard genome sequencing and annotation.</title>
        <authorList>
            <consortium name="The Broad Institute Genomics Platform"/>
            <consortium name="The Broad Institute Genome Sequencing Center for Infectious Disease"/>
            <person name="Wu L."/>
            <person name="Ma J."/>
        </authorList>
    </citation>
    <scope>NUCLEOTIDE SEQUENCE [LARGE SCALE GENOMIC DNA]</scope>
    <source>
        <strain evidence="10">JCM 4816</strain>
    </source>
</reference>
<evidence type="ECO:0000256" key="6">
    <source>
        <dbReference type="ARBA" id="ARBA00023136"/>
    </source>
</evidence>
<feature type="transmembrane region" description="Helical" evidence="7">
    <location>
        <begin position="50"/>
        <end position="72"/>
    </location>
</feature>
<keyword evidence="10" id="KW-1185">Reference proteome</keyword>
<dbReference type="RefSeq" id="WP_380580150.1">
    <property type="nucleotide sequence ID" value="NZ_JBHSQJ010000014.1"/>
</dbReference>
<evidence type="ECO:0000313" key="9">
    <source>
        <dbReference type="EMBL" id="MFC5906590.1"/>
    </source>
</evidence>
<proteinExistence type="inferred from homology"/>
<feature type="transmembrane region" description="Helical" evidence="7">
    <location>
        <begin position="135"/>
        <end position="156"/>
    </location>
</feature>
<organism evidence="9 10">
    <name type="scientific">Streptacidiphilus monticola</name>
    <dbReference type="NCBI Taxonomy" id="2161674"/>
    <lineage>
        <taxon>Bacteria</taxon>
        <taxon>Bacillati</taxon>
        <taxon>Actinomycetota</taxon>
        <taxon>Actinomycetes</taxon>
        <taxon>Kitasatosporales</taxon>
        <taxon>Streptomycetaceae</taxon>
        <taxon>Streptacidiphilus</taxon>
    </lineage>
</organism>
<evidence type="ECO:0000256" key="7">
    <source>
        <dbReference type="SAM" id="Phobius"/>
    </source>
</evidence>
<dbReference type="PANTHER" id="PTHR42709">
    <property type="entry name" value="ALKALINE PHOSPHATASE LIKE PROTEIN"/>
    <property type="match status" value="1"/>
</dbReference>
<feature type="domain" description="VTT" evidence="8">
    <location>
        <begin position="56"/>
        <end position="155"/>
    </location>
</feature>
<evidence type="ECO:0000256" key="1">
    <source>
        <dbReference type="ARBA" id="ARBA00004651"/>
    </source>
</evidence>
<keyword evidence="4 7" id="KW-0812">Transmembrane</keyword>
<comment type="subcellular location">
    <subcellularLocation>
        <location evidence="1">Cell membrane</location>
        <topology evidence="1">Multi-pass membrane protein</topology>
    </subcellularLocation>
</comment>
<dbReference type="InterPro" id="IPR051311">
    <property type="entry name" value="DedA_domain"/>
</dbReference>
<feature type="transmembrane region" description="Helical" evidence="7">
    <location>
        <begin position="168"/>
        <end position="186"/>
    </location>
</feature>
<dbReference type="InterPro" id="IPR032816">
    <property type="entry name" value="VTT_dom"/>
</dbReference>
<evidence type="ECO:0000256" key="4">
    <source>
        <dbReference type="ARBA" id="ARBA00022692"/>
    </source>
</evidence>
<evidence type="ECO:0000256" key="2">
    <source>
        <dbReference type="ARBA" id="ARBA00010792"/>
    </source>
</evidence>
<dbReference type="PANTHER" id="PTHR42709:SF6">
    <property type="entry name" value="UNDECAPRENYL PHOSPHATE TRANSPORTER A"/>
    <property type="match status" value="1"/>
</dbReference>
<sequence length="198" mass="21145">MSQLVALFAGSWFFLLTLLAVASDAFLPFVPSGTMVIAATLEAEDTHTPLLLLGAGVAAASFAGDLLLLRVARRGRAWTRRLLARKAGTAAATESILDSVRTRRARTVVIARFVPGGRTILDLAVGTAQQPPRRFLRWSAVSATVWAVYIVGLGYLNEHAFNTNWLSFAISCAATTAVSAIIAQVIRRRRKAAAVAAP</sequence>
<keyword evidence="6 7" id="KW-0472">Membrane</keyword>
<name>A0ABW1FVT8_9ACTN</name>
<gene>
    <name evidence="9" type="ORF">ACFP3V_05070</name>
</gene>
<evidence type="ECO:0000259" key="8">
    <source>
        <dbReference type="Pfam" id="PF09335"/>
    </source>
</evidence>
<evidence type="ECO:0000313" key="10">
    <source>
        <dbReference type="Proteomes" id="UP001596174"/>
    </source>
</evidence>
<evidence type="ECO:0000256" key="3">
    <source>
        <dbReference type="ARBA" id="ARBA00022475"/>
    </source>
</evidence>
<comment type="similarity">
    <text evidence="2">Belongs to the DedA family.</text>
</comment>
<comment type="caution">
    <text evidence="9">The sequence shown here is derived from an EMBL/GenBank/DDBJ whole genome shotgun (WGS) entry which is preliminary data.</text>
</comment>
<evidence type="ECO:0000256" key="5">
    <source>
        <dbReference type="ARBA" id="ARBA00022989"/>
    </source>
</evidence>
<keyword evidence="3" id="KW-1003">Cell membrane</keyword>
<dbReference type="Proteomes" id="UP001596174">
    <property type="component" value="Unassembled WGS sequence"/>
</dbReference>
<dbReference type="Pfam" id="PF09335">
    <property type="entry name" value="VTT_dom"/>
    <property type="match status" value="1"/>
</dbReference>
<dbReference type="EMBL" id="JBHSQJ010000014">
    <property type="protein sequence ID" value="MFC5906590.1"/>
    <property type="molecule type" value="Genomic_DNA"/>
</dbReference>